<feature type="compositionally biased region" description="Basic residues" evidence="1">
    <location>
        <begin position="1"/>
        <end position="10"/>
    </location>
</feature>
<proteinExistence type="predicted"/>
<name>A0AAV4U5S2_9ARAC</name>
<accession>A0AAV4U5S2</accession>
<organism evidence="2 3">
    <name type="scientific">Caerostris darwini</name>
    <dbReference type="NCBI Taxonomy" id="1538125"/>
    <lineage>
        <taxon>Eukaryota</taxon>
        <taxon>Metazoa</taxon>
        <taxon>Ecdysozoa</taxon>
        <taxon>Arthropoda</taxon>
        <taxon>Chelicerata</taxon>
        <taxon>Arachnida</taxon>
        <taxon>Araneae</taxon>
        <taxon>Araneomorphae</taxon>
        <taxon>Entelegynae</taxon>
        <taxon>Araneoidea</taxon>
        <taxon>Araneidae</taxon>
        <taxon>Caerostris</taxon>
    </lineage>
</organism>
<evidence type="ECO:0000313" key="2">
    <source>
        <dbReference type="EMBL" id="GIY53183.1"/>
    </source>
</evidence>
<keyword evidence="3" id="KW-1185">Reference proteome</keyword>
<sequence>MLEKKRRKNSRNGQKPKFDKVGNIIGRFPETATGQRNEFIMVMSSSMATAEDASPFVVPDQVKILHMDIDFRAWLWVRSIFSFCRFAWQENVSALVSDISLQSLGSPRRMKRY</sequence>
<evidence type="ECO:0000256" key="1">
    <source>
        <dbReference type="SAM" id="MobiDB-lite"/>
    </source>
</evidence>
<gene>
    <name evidence="2" type="ORF">CDAR_51211</name>
</gene>
<reference evidence="2 3" key="1">
    <citation type="submission" date="2021-06" db="EMBL/GenBank/DDBJ databases">
        <title>Caerostris darwini draft genome.</title>
        <authorList>
            <person name="Kono N."/>
            <person name="Arakawa K."/>
        </authorList>
    </citation>
    <scope>NUCLEOTIDE SEQUENCE [LARGE SCALE GENOMIC DNA]</scope>
</reference>
<feature type="region of interest" description="Disordered" evidence="1">
    <location>
        <begin position="1"/>
        <end position="21"/>
    </location>
</feature>
<evidence type="ECO:0000313" key="3">
    <source>
        <dbReference type="Proteomes" id="UP001054837"/>
    </source>
</evidence>
<dbReference type="Proteomes" id="UP001054837">
    <property type="component" value="Unassembled WGS sequence"/>
</dbReference>
<protein>
    <submittedName>
        <fullName evidence="2">Uncharacterized protein</fullName>
    </submittedName>
</protein>
<comment type="caution">
    <text evidence="2">The sequence shown here is derived from an EMBL/GenBank/DDBJ whole genome shotgun (WGS) entry which is preliminary data.</text>
</comment>
<dbReference type="EMBL" id="BPLQ01010742">
    <property type="protein sequence ID" value="GIY53183.1"/>
    <property type="molecule type" value="Genomic_DNA"/>
</dbReference>
<dbReference type="AlphaFoldDB" id="A0AAV4U5S2"/>